<keyword evidence="4" id="KW-0808">Transferase</keyword>
<dbReference type="GeneID" id="106166471"/>
<dbReference type="FunFam" id="3.30.2160.10:FF:000008">
    <property type="entry name" value="Apoptosis-resistant E3 ubiquitin protein ligase 1"/>
    <property type="match status" value="1"/>
</dbReference>
<dbReference type="InterPro" id="IPR014756">
    <property type="entry name" value="Ig_E-set"/>
</dbReference>
<name>A0A1S3ISI8_LINAN</name>
<dbReference type="AlphaFoldDB" id="A0A1S3ISI8"/>
<keyword evidence="10" id="KW-1185">Reference proteome</keyword>
<dbReference type="Proteomes" id="UP000085678">
    <property type="component" value="Unplaced"/>
</dbReference>
<proteinExistence type="predicted"/>
<dbReference type="GO" id="GO:0006511">
    <property type="term" value="P:ubiquitin-dependent protein catabolic process"/>
    <property type="evidence" value="ECO:0007669"/>
    <property type="project" value="TreeGrafter"/>
</dbReference>
<evidence type="ECO:0000256" key="5">
    <source>
        <dbReference type="ARBA" id="ARBA00022786"/>
    </source>
</evidence>
<feature type="domain" description="HECT" evidence="9">
    <location>
        <begin position="629"/>
        <end position="970"/>
    </location>
</feature>
<feature type="repeat" description="Filamin" evidence="6">
    <location>
        <begin position="249"/>
        <end position="342"/>
    </location>
</feature>
<dbReference type="SMART" id="SM00119">
    <property type="entry name" value="HECTc"/>
    <property type="match status" value="1"/>
</dbReference>
<dbReference type="Gene3D" id="3.30.2410.10">
    <property type="entry name" value="Hect, E3 ligase catalytic domain"/>
    <property type="match status" value="1"/>
</dbReference>
<feature type="transmembrane region" description="Helical" evidence="8">
    <location>
        <begin position="188"/>
        <end position="208"/>
    </location>
</feature>
<dbReference type="RefSeq" id="XP_013400499.1">
    <property type="nucleotide sequence ID" value="XM_013545045.2"/>
</dbReference>
<dbReference type="GO" id="GO:0005829">
    <property type="term" value="C:cytosol"/>
    <property type="evidence" value="ECO:0007669"/>
    <property type="project" value="TreeGrafter"/>
</dbReference>
<evidence type="ECO:0000256" key="7">
    <source>
        <dbReference type="PROSITE-ProRule" id="PRU00104"/>
    </source>
</evidence>
<evidence type="ECO:0000256" key="4">
    <source>
        <dbReference type="ARBA" id="ARBA00022679"/>
    </source>
</evidence>
<keyword evidence="8" id="KW-0472">Membrane</keyword>
<feature type="active site" description="Glycyl thioester intermediate" evidence="7">
    <location>
        <position position="937"/>
    </location>
</feature>
<dbReference type="Pfam" id="PF25916">
    <property type="entry name" value="AREL1_PH-like"/>
    <property type="match status" value="1"/>
</dbReference>
<dbReference type="InterPro" id="IPR013783">
    <property type="entry name" value="Ig-like_fold"/>
</dbReference>
<dbReference type="InParanoid" id="A0A1S3ISI8"/>
<protein>
    <recommendedName>
        <fullName evidence="3">HECT-type E3 ubiquitin transferase</fullName>
        <ecNumber evidence="3">2.3.2.26</ecNumber>
    </recommendedName>
</protein>
<dbReference type="InterPro" id="IPR050409">
    <property type="entry name" value="E3_ubiq-protein_ligase"/>
</dbReference>
<evidence type="ECO:0000259" key="9">
    <source>
        <dbReference type="PROSITE" id="PS50237"/>
    </source>
</evidence>
<dbReference type="STRING" id="7574.A0A1S3ISI8"/>
<dbReference type="Gene3D" id="3.90.1750.10">
    <property type="entry name" value="Hect, E3 ligase catalytic domains"/>
    <property type="match status" value="1"/>
</dbReference>
<dbReference type="GO" id="GO:0043066">
    <property type="term" value="P:negative regulation of apoptotic process"/>
    <property type="evidence" value="ECO:0007669"/>
    <property type="project" value="TreeGrafter"/>
</dbReference>
<dbReference type="PANTHER" id="PTHR11254:SF340">
    <property type="entry name" value="APOPTOSIS-RESISTANT E3 UBIQUITIN PROTEIN LIGASE 1"/>
    <property type="match status" value="1"/>
</dbReference>
<organism evidence="10 11">
    <name type="scientific">Lingula anatina</name>
    <name type="common">Brachiopod</name>
    <name type="synonym">Lingula unguis</name>
    <dbReference type="NCBI Taxonomy" id="7574"/>
    <lineage>
        <taxon>Eukaryota</taxon>
        <taxon>Metazoa</taxon>
        <taxon>Spiralia</taxon>
        <taxon>Lophotrochozoa</taxon>
        <taxon>Brachiopoda</taxon>
        <taxon>Linguliformea</taxon>
        <taxon>Lingulata</taxon>
        <taxon>Lingulida</taxon>
        <taxon>Linguloidea</taxon>
        <taxon>Lingulidae</taxon>
        <taxon>Lingula</taxon>
    </lineage>
</organism>
<dbReference type="KEGG" id="lak:106166471"/>
<dbReference type="EC" id="2.3.2.26" evidence="3"/>
<evidence type="ECO:0000256" key="3">
    <source>
        <dbReference type="ARBA" id="ARBA00012485"/>
    </source>
</evidence>
<dbReference type="SUPFAM" id="SSF56204">
    <property type="entry name" value="Hect, E3 ligase catalytic domain"/>
    <property type="match status" value="1"/>
</dbReference>
<dbReference type="PANTHER" id="PTHR11254">
    <property type="entry name" value="HECT DOMAIN UBIQUITIN-PROTEIN LIGASE"/>
    <property type="match status" value="1"/>
</dbReference>
<dbReference type="GO" id="GO:0061630">
    <property type="term" value="F:ubiquitin protein ligase activity"/>
    <property type="evidence" value="ECO:0007669"/>
    <property type="project" value="UniProtKB-EC"/>
</dbReference>
<dbReference type="OMA" id="GHLCKDA"/>
<comment type="pathway">
    <text evidence="2">Protein modification; protein ubiquitination.</text>
</comment>
<evidence type="ECO:0000313" key="10">
    <source>
        <dbReference type="Proteomes" id="UP000085678"/>
    </source>
</evidence>
<dbReference type="CDD" id="cd00078">
    <property type="entry name" value="HECTc"/>
    <property type="match status" value="1"/>
</dbReference>
<sequence>MAVSVSKILQFLAIFFAIFLGYWAYSRSQPEREHKRRIIEWIEENQLEPLAPVLVNTGNKYIEDYATLRNVRPHIPHVLYEEHRAKLLKAVHSLREQLLLRHWLQENDLLWYFERLKEEEILSLASLLKAEDIVFQRLTRHDVTLKEYFRLTEHVENLRNIFKGDSCEQYKKIKWKEVEKSKGKSVSYVKISVVSFVIAGVITILNALTQIVGVDKTSQTATSSNQSKVGFFQGLTKWLSSPREEIVWGWKEPQEVGKMLSFQLKFFYGGRVYPVSDADNLSIEIEHQSDTHFPPVTCAVELGHPEVHIASVSFTVRRAGTYYIHVKRDDVPIKGSPFEKFFQSGPMNPTKTRVVTNCPTIVCTQHQRYTLYVEPKDSYGNLCTQLAIEKQLQQDNCGLQFSFKEAGTDEDAQVHTQLLYEAPVGLLAAKINFYSPGCFTGSISYQDTPVCNGEFSVVVLKEDEAVLVKKNIEKKKYKCYYEARLLSLCNERFSKAKKVYLYISPRTLKVYEYYLKIIPKLITAFRVCPSTKFLFDGMNNQYDAPVFIIEDSTQPNVELASKDRSLIVATFTNHLIKNIGGSQSFKEKQEFFYSEMRSHHQKHQHTKVTLKIDRSNFFESSFKATKGFNIADWCKNFEIQFIGEQGLDWGGLRREWFHLLCINIFDPSKSKLFRRLKKDDPQGLVLPNPKRPEDLKLKYYEFAGKVVGKILYESALGGSYKQQVSAKFARSFLAQLIGLRVNYKYFEQDDPDLYTTKIKYVLENDPADMDMHFVEEEYNEKNELERTVNLIPNGAQVPVTKANRHQYLDALAQYQLATTIKEEMEAFLKGLNDLVPDNLLSIFDEYELELLMCGTGSYSLDDLKNNVNICGNSYSFNRTLNWFWTIIGSFTTEEMARLVQFTTGSSQLPPGGFGSLSPTFQISPALSSGSLPTAHTCFNQLCLPDYDSLDQFHQALLLAINEGNQGFGMI</sequence>
<dbReference type="PROSITE" id="PS50194">
    <property type="entry name" value="FILAMIN_REPEAT"/>
    <property type="match status" value="1"/>
</dbReference>
<dbReference type="InterPro" id="IPR017868">
    <property type="entry name" value="Filamin/ABP280_repeat-like"/>
</dbReference>
<dbReference type="GO" id="GO:0000209">
    <property type="term" value="P:protein polyubiquitination"/>
    <property type="evidence" value="ECO:0007669"/>
    <property type="project" value="TreeGrafter"/>
</dbReference>
<evidence type="ECO:0000256" key="1">
    <source>
        <dbReference type="ARBA" id="ARBA00000885"/>
    </source>
</evidence>
<keyword evidence="8" id="KW-1133">Transmembrane helix</keyword>
<dbReference type="InterPro" id="IPR058738">
    <property type="entry name" value="PH-like_AREL1"/>
</dbReference>
<dbReference type="FunCoup" id="A0A1S3ISI8">
    <property type="interactions" value="1606"/>
</dbReference>
<gene>
    <name evidence="11" type="primary">LOC106166471</name>
</gene>
<feature type="transmembrane region" description="Helical" evidence="8">
    <location>
        <begin position="6"/>
        <end position="25"/>
    </location>
</feature>
<dbReference type="PROSITE" id="PS50237">
    <property type="entry name" value="HECT"/>
    <property type="match status" value="1"/>
</dbReference>
<dbReference type="Gene3D" id="3.30.2160.10">
    <property type="entry name" value="Hect, E3 ligase catalytic domain"/>
    <property type="match status" value="1"/>
</dbReference>
<keyword evidence="8" id="KW-0812">Transmembrane</keyword>
<evidence type="ECO:0000256" key="6">
    <source>
        <dbReference type="PROSITE-ProRule" id="PRU00087"/>
    </source>
</evidence>
<dbReference type="InterPro" id="IPR035983">
    <property type="entry name" value="Hect_E3_ubiquitin_ligase"/>
</dbReference>
<evidence type="ECO:0000256" key="8">
    <source>
        <dbReference type="SAM" id="Phobius"/>
    </source>
</evidence>
<dbReference type="Pfam" id="PF00632">
    <property type="entry name" value="HECT"/>
    <property type="match status" value="1"/>
</dbReference>
<evidence type="ECO:0000256" key="2">
    <source>
        <dbReference type="ARBA" id="ARBA00004906"/>
    </source>
</evidence>
<accession>A0A1S3ISI8</accession>
<reference evidence="11" key="1">
    <citation type="submission" date="2025-08" db="UniProtKB">
        <authorList>
            <consortium name="RefSeq"/>
        </authorList>
    </citation>
    <scope>IDENTIFICATION</scope>
    <source>
        <tissue evidence="11">Gonads</tissue>
    </source>
</reference>
<dbReference type="SUPFAM" id="SSF81296">
    <property type="entry name" value="E set domains"/>
    <property type="match status" value="1"/>
</dbReference>
<dbReference type="OrthoDB" id="6057829at2759"/>
<comment type="catalytic activity">
    <reaction evidence="1">
        <text>S-ubiquitinyl-[E2 ubiquitin-conjugating enzyme]-L-cysteine + [acceptor protein]-L-lysine = [E2 ubiquitin-conjugating enzyme]-L-cysteine + N(6)-ubiquitinyl-[acceptor protein]-L-lysine.</text>
        <dbReference type="EC" id="2.3.2.26"/>
    </reaction>
</comment>
<evidence type="ECO:0000313" key="11">
    <source>
        <dbReference type="RefSeq" id="XP_013400499.1"/>
    </source>
</evidence>
<keyword evidence="5 7" id="KW-0833">Ubl conjugation pathway</keyword>
<dbReference type="Gene3D" id="2.60.40.10">
    <property type="entry name" value="Immunoglobulins"/>
    <property type="match status" value="1"/>
</dbReference>
<dbReference type="InterPro" id="IPR000569">
    <property type="entry name" value="HECT_dom"/>
</dbReference>